<dbReference type="Gene3D" id="3.30.70.270">
    <property type="match status" value="1"/>
</dbReference>
<dbReference type="RefSeq" id="XP_062711993.1">
    <property type="nucleotide sequence ID" value="XM_062856009.1"/>
</dbReference>
<organism evidence="8 9">
    <name type="scientific">Aedes albopictus</name>
    <name type="common">Asian tiger mosquito</name>
    <name type="synonym">Stegomyia albopicta</name>
    <dbReference type="NCBI Taxonomy" id="7160"/>
    <lineage>
        <taxon>Eukaryota</taxon>
        <taxon>Metazoa</taxon>
        <taxon>Ecdysozoa</taxon>
        <taxon>Arthropoda</taxon>
        <taxon>Hexapoda</taxon>
        <taxon>Insecta</taxon>
        <taxon>Pterygota</taxon>
        <taxon>Neoptera</taxon>
        <taxon>Endopterygota</taxon>
        <taxon>Diptera</taxon>
        <taxon>Nematocera</taxon>
        <taxon>Culicoidea</taxon>
        <taxon>Culicidae</taxon>
        <taxon>Culicinae</taxon>
        <taxon>Aedini</taxon>
        <taxon>Aedes</taxon>
        <taxon>Stegomyia</taxon>
    </lineage>
</organism>
<evidence type="ECO:0008006" key="10">
    <source>
        <dbReference type="Google" id="ProtNLM"/>
    </source>
</evidence>
<dbReference type="Gene3D" id="3.30.40.10">
    <property type="entry name" value="Zinc/RING finger domain, C3HC4 (zinc finger)"/>
    <property type="match status" value="1"/>
</dbReference>
<keyword evidence="1" id="KW-0479">Metal-binding</keyword>
<dbReference type="Proteomes" id="UP000069940">
    <property type="component" value="Unassembled WGS sequence"/>
</dbReference>
<sequence length="2053" mass="232654">MQSPDKTGFNCAACDRPDDEESQMVFCDHCQRWYHFGCVGVSADVKDVSWCCQKCVGSESEGVVPADVQEGLQELEAEKAKQKREMEKEKILYRKRLEMKQELFELRQQLEKEKREMELEFEQAQMAKKLAEEEAHQRKLDQMRTEMEEKLKQLKLKRNSGAADGEKELEQAVGGGKVGSSKSGIKKKTESEQSKPGKGLEKKKSRNGKPGIADATVADFEDPRGAYHKHSTPKVCRKLTLKPVGGPSSLSESFLIGRGGDSTPLGRPGVPKPEKVKTAKKMKKVVEVESESAGSEEEEESAEEVESCEEEEEDDSSSEEEETSAEEEESSEESSESSEEEKQKEKPRRKSGKEKDGRKIRQREPTKAQMSARQFLSRKLPTFSGRMEEWPMFISSYETSTKACGFSDVENLARLQECLKGEALEAVRSRLLLPKSVPKIVETLRMLYGRPERLLNMLLAKVRNAAPPKADRLASFISFGVVVQQLADHLEATGLTTHLVNPMLIQELTEKLPAGTQLEWVRYRRKTKVVTLRTLSNFLSSIVKDASEVAAYGEGTPRSGESGSKKGSRSRAHDGYVHSHDAEANRSSSPPRRERKPCRICGRVDHRIRNCEKFRRLQLGERWEAVRRWKLCQLCLNEHGNAGCKLSFRCNVEGCKERHNPLLHFVRPAAGLNCNVHAAQPKQTVIFRMMPVTLHCGKHSVNTIAFLDEGSSYTLVERALVNRLGVRGATQPLRVTWTAGVSRIEKDSQCVSLFISARGSAQRFQIKSAHTVESLKLPQHTVAMSEVVRQYAHLQGLPITDIQHAAPQILIGLKDIHLYAPLESRIGRPEEPIAVRSKLGWTVYGPTGPGNVTSGMVAHHSCSPVSNQELHDLLKSHYTLEESGISIALLPEPEEDRRAKEILKKTTRRIGDRFETGLLWKDDNIEFPDSYPMAVKRLMCLEKRLRKDPELYVKVRTMIADYLVKGYAHEASESELLALDCSKVWYVPLNIVYNPRKKKFRLVWDARAEVRGVSLNSKLLKGPDMLTALPAVICKFREREVGFGADIKEMYHQLRIRDEDKRAQRFLFRNDPSEKPTVYVMDVATFGSTSSPCSAQYVKNLNAKEFAGQFPAAAVAIVENHYVDDYFDSVDTIEEAVKRAKEVRYVHSRGGFELRNWVSNSEEFLDAMGERKEDQCVRFSEDKESGSERVLGIVWSPASDEFSFSTKLRDDLEPFLSGVKLPTKRILLSCVMSFFDPLGLLSIFTFYGKLLIQDLWRTGCEWDQQIDEECAEKWSNWIRRLPEVDEVRIPRYYFRGGFSLRYDSLQLHVFVDASQDAYGAVAYIRIETATGPLCSLVMARSKVAPLQHMSIPRLELQAAVLGARLANSIGETISLEVKKRFMWSDSKTVLSWIHSDHRRYKQFVAYRIGEIHSLTKLAEWRWVPTKCNVADALTKWEKAHSLRPSGPWFRGPDFLYQPEDFWPEQEAVTPNTSEETRACLHFHEIAVTEPMVDPLRFSKWKILVRTVACVYRFASNCRRKRDGLEIEVVPATARISSVVKKHVRAKLVPLKRDEYRKAEAYLWRSAQADCFGDEVCTLVKNQKQPNQQQQPVEKSSSLYSLSPFLDAEGVLRMEGRAAQGSSLPFELRFPIILPKKHPVTDKLLDHYHQQVAHGNTETAVNEIRQRFYVQNLRAELKRIGRMCVWCKVQKCRPSNPRMAPLPESRVTPHLPPFSHTGVDYCGPLTVTVGRRSEKRYICLFTCMTTRAVHLEVAHSLTTQACLMAIRRFVCRRGKPLEFYSDNGTNFQAASKAIMQRIEIESEDEFTDSRTRWNFNPPSAPHMGGVWERLVRSVKAALTVLNDGRTITDEVLLTTIAEAEDLINSRPLTYVGLEPGAEGALTPNHFVRGVGAISEERSVPATSDAEALQDRYKRSQRLADKLWARWVSEYLPSINQRTKWLSESPPLACGDLVYITDEAVRKSWIRGIVTDVYPGADGRIRQAMVETSKGKFRRPVTRLAVLEVQEGKSGAAEEPHQSYGRGCVGTAPYHLSTAQPLRNMRSTPDETTPVMDYP</sequence>
<dbReference type="PROSITE" id="PS50994">
    <property type="entry name" value="INTEGRASE"/>
    <property type="match status" value="1"/>
</dbReference>
<feature type="compositionally biased region" description="Basic and acidic residues" evidence="5">
    <location>
        <begin position="353"/>
        <end position="366"/>
    </location>
</feature>
<evidence type="ECO:0000259" key="7">
    <source>
        <dbReference type="PROSITE" id="PS50994"/>
    </source>
</evidence>
<evidence type="ECO:0000256" key="5">
    <source>
        <dbReference type="SAM" id="MobiDB-lite"/>
    </source>
</evidence>
<reference evidence="9" key="1">
    <citation type="journal article" date="2015" name="Proc. Natl. Acad. Sci. U.S.A.">
        <title>Genome sequence of the Asian Tiger mosquito, Aedes albopictus, reveals insights into its biology, genetics, and evolution.</title>
        <authorList>
            <person name="Chen X.G."/>
            <person name="Jiang X."/>
            <person name="Gu J."/>
            <person name="Xu M."/>
            <person name="Wu Y."/>
            <person name="Deng Y."/>
            <person name="Zhang C."/>
            <person name="Bonizzoni M."/>
            <person name="Dermauw W."/>
            <person name="Vontas J."/>
            <person name="Armbruster P."/>
            <person name="Huang X."/>
            <person name="Yang Y."/>
            <person name="Zhang H."/>
            <person name="He W."/>
            <person name="Peng H."/>
            <person name="Liu Y."/>
            <person name="Wu K."/>
            <person name="Chen J."/>
            <person name="Lirakis M."/>
            <person name="Topalis P."/>
            <person name="Van Leeuwen T."/>
            <person name="Hall A.B."/>
            <person name="Jiang X."/>
            <person name="Thorpe C."/>
            <person name="Mueller R.L."/>
            <person name="Sun C."/>
            <person name="Waterhouse R.M."/>
            <person name="Yan G."/>
            <person name="Tu Z.J."/>
            <person name="Fang X."/>
            <person name="James A.A."/>
        </authorList>
    </citation>
    <scope>NUCLEOTIDE SEQUENCE [LARGE SCALE GENOMIC DNA]</scope>
    <source>
        <strain evidence="9">Foshan</strain>
    </source>
</reference>
<feature type="region of interest" description="Disordered" evidence="5">
    <location>
        <begin position="155"/>
        <end position="372"/>
    </location>
</feature>
<dbReference type="SMART" id="SM00249">
    <property type="entry name" value="PHD"/>
    <property type="match status" value="1"/>
</dbReference>
<keyword evidence="2 4" id="KW-0863">Zinc-finger</keyword>
<dbReference type="InterPro" id="IPR001584">
    <property type="entry name" value="Integrase_cat-core"/>
</dbReference>
<keyword evidence="9" id="KW-1185">Reference proteome</keyword>
<reference evidence="8" key="2">
    <citation type="submission" date="2025-05" db="UniProtKB">
        <authorList>
            <consortium name="EnsemblMetazoa"/>
        </authorList>
    </citation>
    <scope>IDENTIFICATION</scope>
    <source>
        <strain evidence="8">Foshan</strain>
    </source>
</reference>
<accession>A0ABM1Y510</accession>
<evidence type="ECO:0000313" key="9">
    <source>
        <dbReference type="Proteomes" id="UP000069940"/>
    </source>
</evidence>
<dbReference type="GeneID" id="134289704"/>
<dbReference type="InterPro" id="IPR036397">
    <property type="entry name" value="RNaseH_sf"/>
</dbReference>
<dbReference type="InterPro" id="IPR012337">
    <property type="entry name" value="RNaseH-like_sf"/>
</dbReference>
<dbReference type="InterPro" id="IPR008042">
    <property type="entry name" value="Retrotrans_Pao"/>
</dbReference>
<dbReference type="InterPro" id="IPR013083">
    <property type="entry name" value="Znf_RING/FYVE/PHD"/>
</dbReference>
<dbReference type="Gene3D" id="3.10.10.10">
    <property type="entry name" value="HIV Type 1 Reverse Transcriptase, subunit A, domain 1"/>
    <property type="match status" value="1"/>
</dbReference>
<dbReference type="Pfam" id="PF18701">
    <property type="entry name" value="DUF5641"/>
    <property type="match status" value="1"/>
</dbReference>
<dbReference type="SUPFAM" id="SSF56672">
    <property type="entry name" value="DNA/RNA polymerases"/>
    <property type="match status" value="1"/>
</dbReference>
<feature type="domain" description="Integrase catalytic" evidence="7">
    <location>
        <begin position="1707"/>
        <end position="1890"/>
    </location>
</feature>
<evidence type="ECO:0000256" key="4">
    <source>
        <dbReference type="PROSITE-ProRule" id="PRU00146"/>
    </source>
</evidence>
<protein>
    <recommendedName>
        <fullName evidence="10">Pro-Pol polyprotein</fullName>
    </recommendedName>
</protein>
<dbReference type="Pfam" id="PF05380">
    <property type="entry name" value="Peptidase_A17"/>
    <property type="match status" value="1"/>
</dbReference>
<dbReference type="InterPro" id="IPR005312">
    <property type="entry name" value="DUF1759"/>
</dbReference>
<dbReference type="PROSITE" id="PS50016">
    <property type="entry name" value="ZF_PHD_2"/>
    <property type="match status" value="1"/>
</dbReference>
<dbReference type="PROSITE" id="PS01359">
    <property type="entry name" value="ZF_PHD_1"/>
    <property type="match status" value="1"/>
</dbReference>
<feature type="region of interest" description="Disordered" evidence="5">
    <location>
        <begin position="553"/>
        <end position="596"/>
    </location>
</feature>
<dbReference type="EnsemblMetazoa" id="AALFPA23_005779.R7431">
    <property type="protein sequence ID" value="AALFPA23_005779.P7431"/>
    <property type="gene ID" value="AALFPA23_005779"/>
</dbReference>
<feature type="domain" description="PHD-type" evidence="6">
    <location>
        <begin position="8"/>
        <end position="58"/>
    </location>
</feature>
<dbReference type="Gene3D" id="3.30.420.10">
    <property type="entry name" value="Ribonuclease H-like superfamily/Ribonuclease H"/>
    <property type="match status" value="1"/>
</dbReference>
<dbReference type="PANTHER" id="PTHR47331">
    <property type="entry name" value="PHD-TYPE DOMAIN-CONTAINING PROTEIN"/>
    <property type="match status" value="1"/>
</dbReference>
<evidence type="ECO:0000313" key="8">
    <source>
        <dbReference type="EnsemblMetazoa" id="AALFPA23_005779.P7431"/>
    </source>
</evidence>
<dbReference type="Pfam" id="PF03564">
    <property type="entry name" value="DUF1759"/>
    <property type="match status" value="1"/>
</dbReference>
<name>A0ABM1Y510_AEDAL</name>
<dbReference type="InterPro" id="IPR043128">
    <property type="entry name" value="Rev_trsase/Diguanyl_cyclase"/>
</dbReference>
<feature type="compositionally biased region" description="Basic and acidic residues" evidence="5">
    <location>
        <begin position="571"/>
        <end position="584"/>
    </location>
</feature>
<dbReference type="SUPFAM" id="SSF57903">
    <property type="entry name" value="FYVE/PHD zinc finger"/>
    <property type="match status" value="1"/>
</dbReference>
<evidence type="ECO:0000256" key="1">
    <source>
        <dbReference type="ARBA" id="ARBA00022723"/>
    </source>
</evidence>
<dbReference type="Pfam" id="PF00628">
    <property type="entry name" value="PHD"/>
    <property type="match status" value="1"/>
</dbReference>
<evidence type="ECO:0000256" key="3">
    <source>
        <dbReference type="ARBA" id="ARBA00022833"/>
    </source>
</evidence>
<feature type="compositionally biased region" description="Basic and acidic residues" evidence="5">
    <location>
        <begin position="187"/>
        <end position="202"/>
    </location>
</feature>
<dbReference type="SUPFAM" id="SSF53098">
    <property type="entry name" value="Ribonuclease H-like"/>
    <property type="match status" value="1"/>
</dbReference>
<dbReference type="InterPro" id="IPR019786">
    <property type="entry name" value="Zinc_finger_PHD-type_CS"/>
</dbReference>
<keyword evidence="3" id="KW-0862">Zinc</keyword>
<dbReference type="InterPro" id="IPR040676">
    <property type="entry name" value="DUF5641"/>
</dbReference>
<evidence type="ECO:0000259" key="6">
    <source>
        <dbReference type="PROSITE" id="PS50016"/>
    </source>
</evidence>
<evidence type="ECO:0000256" key="2">
    <source>
        <dbReference type="ARBA" id="ARBA00022771"/>
    </source>
</evidence>
<proteinExistence type="predicted"/>
<dbReference type="PANTHER" id="PTHR47331:SF1">
    <property type="entry name" value="GAG-LIKE PROTEIN"/>
    <property type="match status" value="1"/>
</dbReference>
<dbReference type="InterPro" id="IPR011011">
    <property type="entry name" value="Znf_FYVE_PHD"/>
</dbReference>
<dbReference type="InterPro" id="IPR019787">
    <property type="entry name" value="Znf_PHD-finger"/>
</dbReference>
<feature type="compositionally biased region" description="Acidic residues" evidence="5">
    <location>
        <begin position="288"/>
        <end position="339"/>
    </location>
</feature>
<feature type="compositionally biased region" description="Basic residues" evidence="5">
    <location>
        <begin position="226"/>
        <end position="240"/>
    </location>
</feature>
<dbReference type="InterPro" id="IPR001965">
    <property type="entry name" value="Znf_PHD"/>
</dbReference>
<dbReference type="CDD" id="cd15522">
    <property type="entry name" value="PHD_TAF3"/>
    <property type="match status" value="1"/>
</dbReference>
<dbReference type="InterPro" id="IPR043502">
    <property type="entry name" value="DNA/RNA_pol_sf"/>
</dbReference>